<reference evidence="4 5" key="1">
    <citation type="submission" date="2019-02" db="EMBL/GenBank/DDBJ databases">
        <title>Genome sequencing of the rare red list fungi Hericium alpestre (H. flagellum).</title>
        <authorList>
            <person name="Buettner E."/>
            <person name="Kellner H."/>
        </authorList>
    </citation>
    <scope>NUCLEOTIDE SEQUENCE [LARGE SCALE GENOMIC DNA]</scope>
    <source>
        <strain evidence="4 5">DSM 108284</strain>
    </source>
</reference>
<dbReference type="GO" id="GO:0045820">
    <property type="term" value="P:negative regulation of glycolytic process"/>
    <property type="evidence" value="ECO:0007669"/>
    <property type="project" value="TreeGrafter"/>
</dbReference>
<dbReference type="GO" id="GO:0005829">
    <property type="term" value="C:cytosol"/>
    <property type="evidence" value="ECO:0007669"/>
    <property type="project" value="TreeGrafter"/>
</dbReference>
<dbReference type="EMBL" id="SFCI01000106">
    <property type="protein sequence ID" value="TFY82469.1"/>
    <property type="molecule type" value="Genomic_DNA"/>
</dbReference>
<evidence type="ECO:0000313" key="5">
    <source>
        <dbReference type="Proteomes" id="UP000298061"/>
    </source>
</evidence>
<accession>A0A4Z0A971</accession>
<feature type="binding site" evidence="3">
    <location>
        <begin position="12"/>
        <end position="19"/>
    </location>
    <ligand>
        <name>substrate</name>
    </ligand>
</feature>
<evidence type="ECO:0000256" key="3">
    <source>
        <dbReference type="PIRSR" id="PIRSR613078-2"/>
    </source>
</evidence>
<dbReference type="SMART" id="SM00855">
    <property type="entry name" value="PGAM"/>
    <property type="match status" value="1"/>
</dbReference>
<dbReference type="SUPFAM" id="SSF53254">
    <property type="entry name" value="Phosphoglycerate mutase-like"/>
    <property type="match status" value="1"/>
</dbReference>
<dbReference type="Pfam" id="PF00300">
    <property type="entry name" value="His_Phos_1"/>
    <property type="match status" value="1"/>
</dbReference>
<dbReference type="GO" id="GO:0043456">
    <property type="term" value="P:regulation of pentose-phosphate shunt"/>
    <property type="evidence" value="ECO:0007669"/>
    <property type="project" value="TreeGrafter"/>
</dbReference>
<dbReference type="AlphaFoldDB" id="A0A4Z0A971"/>
<organism evidence="4 5">
    <name type="scientific">Hericium alpestre</name>
    <dbReference type="NCBI Taxonomy" id="135208"/>
    <lineage>
        <taxon>Eukaryota</taxon>
        <taxon>Fungi</taxon>
        <taxon>Dikarya</taxon>
        <taxon>Basidiomycota</taxon>
        <taxon>Agaricomycotina</taxon>
        <taxon>Agaricomycetes</taxon>
        <taxon>Russulales</taxon>
        <taxon>Hericiaceae</taxon>
        <taxon>Hericium</taxon>
    </lineage>
</organism>
<comment type="caution">
    <text evidence="4">The sequence shown here is derived from an EMBL/GenBank/DDBJ whole genome shotgun (WGS) entry which is preliminary data.</text>
</comment>
<proteinExistence type="predicted"/>
<protein>
    <recommendedName>
        <fullName evidence="6">Phosphoglycerate mutase-like protein</fullName>
    </recommendedName>
</protein>
<evidence type="ECO:0000256" key="1">
    <source>
        <dbReference type="ARBA" id="ARBA00022801"/>
    </source>
</evidence>
<keyword evidence="1" id="KW-0378">Hydrolase</keyword>
<gene>
    <name evidence="4" type="ORF">EWM64_g1544</name>
</gene>
<name>A0A4Z0A971_9AGAM</name>
<dbReference type="PANTHER" id="PTHR46517:SF1">
    <property type="entry name" value="FRUCTOSE-2,6-BISPHOSPHATASE TIGAR"/>
    <property type="match status" value="1"/>
</dbReference>
<keyword evidence="5" id="KW-1185">Reference proteome</keyword>
<dbReference type="GO" id="GO:0004331">
    <property type="term" value="F:fructose-2,6-bisphosphate 2-phosphatase activity"/>
    <property type="evidence" value="ECO:0007669"/>
    <property type="project" value="TreeGrafter"/>
</dbReference>
<dbReference type="PANTHER" id="PTHR46517">
    <property type="entry name" value="FRUCTOSE-2,6-BISPHOSPHATASE TIGAR"/>
    <property type="match status" value="1"/>
</dbReference>
<evidence type="ECO:0000313" key="4">
    <source>
        <dbReference type="EMBL" id="TFY82469.1"/>
    </source>
</evidence>
<dbReference type="CDD" id="cd07067">
    <property type="entry name" value="HP_PGM_like"/>
    <property type="match status" value="1"/>
</dbReference>
<evidence type="ECO:0008006" key="6">
    <source>
        <dbReference type="Google" id="ProtNLM"/>
    </source>
</evidence>
<sequence>MSPPTLYVTFVRHGESTDNLRTVWAGWKDAPLSNHGMNQARAVGEYFSNVTKFDAIYASPLKRAFTTAQAIYDRQPEPKPPLTTSLLVREQHFGIAEGKPWSWTQEEGLTLQEHFAKGIYPVLHGDREKFPEGESLVDLGERANQAVEDIILPHVWQAAREGKKDVHVAIVSHGLCISQMVAQLLKRNAGGIDIKDYRGLLNTAWTRVAVDVKGSEEDKPVDIPDDDDPPLSVYVTDINQHSHIDNILRQKGGIGNAAYDPKQADIRAFFGGKTDVGGGVKSNANDEIGVEFKPGSSL</sequence>
<dbReference type="InterPro" id="IPR013078">
    <property type="entry name" value="His_Pase_superF_clade-1"/>
</dbReference>
<dbReference type="OrthoDB" id="354304at2759"/>
<feature type="active site" description="Proton donor/acceptor" evidence="2">
    <location>
        <position position="90"/>
    </location>
</feature>
<feature type="active site" description="Tele-phosphohistidine intermediate" evidence="2">
    <location>
        <position position="13"/>
    </location>
</feature>
<evidence type="ECO:0000256" key="2">
    <source>
        <dbReference type="PIRSR" id="PIRSR613078-1"/>
    </source>
</evidence>
<dbReference type="STRING" id="135208.A0A4Z0A971"/>
<dbReference type="InterPro" id="IPR029033">
    <property type="entry name" value="His_PPase_superfam"/>
</dbReference>
<dbReference type="Gene3D" id="3.40.50.1240">
    <property type="entry name" value="Phosphoglycerate mutase-like"/>
    <property type="match status" value="1"/>
</dbReference>
<dbReference type="Proteomes" id="UP000298061">
    <property type="component" value="Unassembled WGS sequence"/>
</dbReference>
<dbReference type="InterPro" id="IPR051695">
    <property type="entry name" value="Phosphoglycerate_Mutase"/>
</dbReference>
<feature type="binding site" evidence="3">
    <location>
        <position position="63"/>
    </location>
    <ligand>
        <name>substrate</name>
    </ligand>
</feature>